<evidence type="ECO:0000313" key="1">
    <source>
        <dbReference type="EMBL" id="SVB74763.1"/>
    </source>
</evidence>
<dbReference type="Gene3D" id="3.40.50.150">
    <property type="entry name" value="Vaccinia Virus protein VP39"/>
    <property type="match status" value="1"/>
</dbReference>
<name>A0A382GJE7_9ZZZZ</name>
<dbReference type="PANTHER" id="PTHR40036:SF1">
    <property type="entry name" value="MACROCIN O-METHYLTRANSFERASE"/>
    <property type="match status" value="1"/>
</dbReference>
<evidence type="ECO:0008006" key="2">
    <source>
        <dbReference type="Google" id="ProtNLM"/>
    </source>
</evidence>
<dbReference type="InterPro" id="IPR008884">
    <property type="entry name" value="TylF_MeTrfase"/>
</dbReference>
<sequence length="302" mass="34465">MLKLDQNKNLYLNLLKKSLTNFFHIACEYSHYANAMPLEWVLPEPENKDLPLTQLLILKAKVFCKALLIGAFGKFGLLITRSDGLTDSQRLGKHLLGHDWPPYATTMVGIKRLDNLQFIIETIIKEKVDGDFVEAGVWRGGASIFMRGVLKAHGITDRFIWVCDSFEGIPKPEPDKYPEDKGDNLYSYNFLAVSMENVKANFKKYDLLDDNVRFVKGYFKNTLSDLPVDRFSLLRLDGDLYESTQDSLTALYHKLSLRGFVIIDDYGLPPCRSAVHDFREVNGIDEKIVDIDGVGAYWQKLK</sequence>
<reference evidence="1" key="1">
    <citation type="submission" date="2018-05" db="EMBL/GenBank/DDBJ databases">
        <authorList>
            <person name="Lanie J.A."/>
            <person name="Ng W.-L."/>
            <person name="Kazmierczak K.M."/>
            <person name="Andrzejewski T.M."/>
            <person name="Davidsen T.M."/>
            <person name="Wayne K.J."/>
            <person name="Tettelin H."/>
            <person name="Glass J.I."/>
            <person name="Rusch D."/>
            <person name="Podicherti R."/>
            <person name="Tsui H.-C.T."/>
            <person name="Winkler M.E."/>
        </authorList>
    </citation>
    <scope>NUCLEOTIDE SEQUENCE</scope>
</reference>
<dbReference type="AlphaFoldDB" id="A0A382GJE7"/>
<proteinExistence type="predicted"/>
<dbReference type="Pfam" id="PF05711">
    <property type="entry name" value="TylF"/>
    <property type="match status" value="1"/>
</dbReference>
<organism evidence="1">
    <name type="scientific">marine metagenome</name>
    <dbReference type="NCBI Taxonomy" id="408172"/>
    <lineage>
        <taxon>unclassified sequences</taxon>
        <taxon>metagenomes</taxon>
        <taxon>ecological metagenomes</taxon>
    </lineage>
</organism>
<dbReference type="SUPFAM" id="SSF53335">
    <property type="entry name" value="S-adenosyl-L-methionine-dependent methyltransferases"/>
    <property type="match status" value="1"/>
</dbReference>
<dbReference type="PANTHER" id="PTHR40036">
    <property type="entry name" value="MACROCIN O-METHYLTRANSFERASE"/>
    <property type="match status" value="1"/>
</dbReference>
<accession>A0A382GJE7</accession>
<gene>
    <name evidence="1" type="ORF">METZ01_LOCUS227617</name>
</gene>
<dbReference type="InterPro" id="IPR029063">
    <property type="entry name" value="SAM-dependent_MTases_sf"/>
</dbReference>
<dbReference type="EMBL" id="UINC01055647">
    <property type="protein sequence ID" value="SVB74763.1"/>
    <property type="molecule type" value="Genomic_DNA"/>
</dbReference>
<protein>
    <recommendedName>
        <fullName evidence="2">Macrocin O-methyltransferase</fullName>
    </recommendedName>
</protein>